<dbReference type="InterPro" id="IPR003838">
    <property type="entry name" value="ABC3_permease_C"/>
</dbReference>
<keyword evidence="3 7" id="KW-0812">Transmembrane</keyword>
<evidence type="ECO:0000313" key="10">
    <source>
        <dbReference type="EMBL" id="MWC00259.1"/>
    </source>
</evidence>
<dbReference type="RefSeq" id="WP_160426898.1">
    <property type="nucleotide sequence ID" value="NZ_WSTA01000117.1"/>
</dbReference>
<evidence type="ECO:0000256" key="7">
    <source>
        <dbReference type="SAM" id="Phobius"/>
    </source>
</evidence>
<feature type="transmembrane region" description="Helical" evidence="7">
    <location>
        <begin position="329"/>
        <end position="356"/>
    </location>
</feature>
<feature type="transmembrane region" description="Helical" evidence="7">
    <location>
        <begin position="376"/>
        <end position="404"/>
    </location>
</feature>
<reference evidence="10 11" key="1">
    <citation type="submission" date="2019-12" db="EMBL/GenBank/DDBJ databases">
        <authorList>
            <person name="Kim Y.S."/>
        </authorList>
    </citation>
    <scope>NUCLEOTIDE SEQUENCE [LARGE SCALE GENOMIC DNA]</scope>
    <source>
        <strain evidence="10 11">MMS17-SY077</strain>
    </source>
</reference>
<dbReference type="InterPro" id="IPR050250">
    <property type="entry name" value="Macrolide_Exporter_MacB"/>
</dbReference>
<dbReference type="InterPro" id="IPR025857">
    <property type="entry name" value="MacB_PCD"/>
</dbReference>
<dbReference type="GO" id="GO:0005886">
    <property type="term" value="C:plasma membrane"/>
    <property type="evidence" value="ECO:0007669"/>
    <property type="project" value="UniProtKB-SubCell"/>
</dbReference>
<evidence type="ECO:0000259" key="8">
    <source>
        <dbReference type="Pfam" id="PF02687"/>
    </source>
</evidence>
<evidence type="ECO:0000256" key="1">
    <source>
        <dbReference type="ARBA" id="ARBA00004651"/>
    </source>
</evidence>
<evidence type="ECO:0000256" key="6">
    <source>
        <dbReference type="ARBA" id="ARBA00038076"/>
    </source>
</evidence>
<keyword evidence="11" id="KW-1185">Reference proteome</keyword>
<name>A0A6I4P0Y9_9MICO</name>
<feature type="domain" description="MacB-like periplasmic core" evidence="9">
    <location>
        <begin position="31"/>
        <end position="232"/>
    </location>
</feature>
<accession>A0A6I4P0Y9</accession>
<comment type="caution">
    <text evidence="10">The sequence shown here is derived from an EMBL/GenBank/DDBJ whole genome shotgun (WGS) entry which is preliminary data.</text>
</comment>
<evidence type="ECO:0000256" key="4">
    <source>
        <dbReference type="ARBA" id="ARBA00022989"/>
    </source>
</evidence>
<protein>
    <submittedName>
        <fullName evidence="10">FtsX-like permease family protein</fullName>
    </submittedName>
</protein>
<dbReference type="Proteomes" id="UP000438182">
    <property type="component" value="Unassembled WGS sequence"/>
</dbReference>
<comment type="subcellular location">
    <subcellularLocation>
        <location evidence="1">Cell membrane</location>
        <topology evidence="1">Multi-pass membrane protein</topology>
    </subcellularLocation>
</comment>
<dbReference type="AlphaFoldDB" id="A0A6I4P0Y9"/>
<keyword evidence="4 7" id="KW-1133">Transmembrane helix</keyword>
<sequence>MIRALGRAATGAVSTIVEAGEELRIHRGRVLLSLVGVAVAICALATVVAAGSIAEQAMREQQERDGGRPATYQIDLSGMSGPLDPATAAPAWETALARHGIEFAARSAQFMTDVQFADGVVSTSIEAVDPDYGPMRRVQPILGEWFADGDAGRLAPAVIVNENFWERLGSPPLETHPTVQFVGAEPRTGVVVGVVENRGQWDTDPWAYLLFDDAEALMAPSPDPMFGGLYVTYAMWLPEGDAEAIASSVVDALELELAGVDVQVSQYRTDYAAYGDDPFAQLKLVIGGVAAVVLLLGALGLLTIALVTVRTRIREIGIRRSFGATAGRVFFSVLMESVVGTFLAGVVGVGISIALVRSPLAAMALNTDDVQDLPGFPVEAAVVGIGAAVLVGALAGLIPALTAVKVKVIDAIRF</sequence>
<dbReference type="PANTHER" id="PTHR30572">
    <property type="entry name" value="MEMBRANE COMPONENT OF TRANSPORTER-RELATED"/>
    <property type="match status" value="1"/>
</dbReference>
<dbReference type="Pfam" id="PF02687">
    <property type="entry name" value="FtsX"/>
    <property type="match status" value="1"/>
</dbReference>
<dbReference type="PANTHER" id="PTHR30572:SF4">
    <property type="entry name" value="ABC TRANSPORTER PERMEASE YTRF"/>
    <property type="match status" value="1"/>
</dbReference>
<dbReference type="Pfam" id="PF12704">
    <property type="entry name" value="MacB_PCD"/>
    <property type="match status" value="1"/>
</dbReference>
<evidence type="ECO:0000313" key="11">
    <source>
        <dbReference type="Proteomes" id="UP000438182"/>
    </source>
</evidence>
<evidence type="ECO:0000256" key="3">
    <source>
        <dbReference type="ARBA" id="ARBA00022692"/>
    </source>
</evidence>
<evidence type="ECO:0000259" key="9">
    <source>
        <dbReference type="Pfam" id="PF12704"/>
    </source>
</evidence>
<comment type="similarity">
    <text evidence="6">Belongs to the ABC-4 integral membrane protein family.</text>
</comment>
<organism evidence="10 11">
    <name type="scientific">Agromyces seonyuensis</name>
    <dbReference type="NCBI Taxonomy" id="2662446"/>
    <lineage>
        <taxon>Bacteria</taxon>
        <taxon>Bacillati</taxon>
        <taxon>Actinomycetota</taxon>
        <taxon>Actinomycetes</taxon>
        <taxon>Micrococcales</taxon>
        <taxon>Microbacteriaceae</taxon>
        <taxon>Agromyces</taxon>
    </lineage>
</organism>
<gene>
    <name evidence="10" type="ORF">GB864_17095</name>
</gene>
<dbReference type="GO" id="GO:0022857">
    <property type="term" value="F:transmembrane transporter activity"/>
    <property type="evidence" value="ECO:0007669"/>
    <property type="project" value="TreeGrafter"/>
</dbReference>
<evidence type="ECO:0000256" key="2">
    <source>
        <dbReference type="ARBA" id="ARBA00022475"/>
    </source>
</evidence>
<feature type="transmembrane region" description="Helical" evidence="7">
    <location>
        <begin position="284"/>
        <end position="309"/>
    </location>
</feature>
<keyword evidence="2" id="KW-1003">Cell membrane</keyword>
<dbReference type="EMBL" id="WSTA01000117">
    <property type="protein sequence ID" value="MWC00259.1"/>
    <property type="molecule type" value="Genomic_DNA"/>
</dbReference>
<evidence type="ECO:0000256" key="5">
    <source>
        <dbReference type="ARBA" id="ARBA00023136"/>
    </source>
</evidence>
<feature type="transmembrane region" description="Helical" evidence="7">
    <location>
        <begin position="30"/>
        <end position="54"/>
    </location>
</feature>
<proteinExistence type="inferred from homology"/>
<feature type="domain" description="ABC3 transporter permease C-terminal" evidence="8">
    <location>
        <begin position="289"/>
        <end position="406"/>
    </location>
</feature>
<keyword evidence="5 7" id="KW-0472">Membrane</keyword>